<dbReference type="SUPFAM" id="SSF52096">
    <property type="entry name" value="ClpP/crotonase"/>
    <property type="match status" value="1"/>
</dbReference>
<evidence type="ECO:0000256" key="3">
    <source>
        <dbReference type="ARBA" id="ARBA00022832"/>
    </source>
</evidence>
<dbReference type="OrthoDB" id="14970at2759"/>
<comment type="caution">
    <text evidence="6">The sequence shown here is derived from an EMBL/GenBank/DDBJ whole genome shotgun (WGS) entry which is preliminary data.</text>
</comment>
<keyword evidence="3" id="KW-0276">Fatty acid metabolism</keyword>
<dbReference type="Gene3D" id="3.90.226.10">
    <property type="entry name" value="2-enoyl-CoA Hydratase, Chain A, domain 1"/>
    <property type="match status" value="1"/>
</dbReference>
<name>A0A8H8A178_9FUNG</name>
<dbReference type="InterPro" id="IPR014748">
    <property type="entry name" value="Enoyl-CoA_hydra_C"/>
</dbReference>
<keyword evidence="7" id="KW-1185">Reference proteome</keyword>
<accession>A0A8H8A178</accession>
<sequence length="203" mass="22877">MSGSCNSGCPRRMHWRRYDRCMRHTVVHERCRVQLEGGEALLQLTRQPVDIGIVADIGVFQRLPRATGNESLLRELAYTGRRFGSEEAVRLGLISQIFETKEDMLKGAVQFAKEVTAKSPIALAGIKRIVEYSRDHSVADGLDYVAVWVSPYRLNLTATRVRTTTVCQCAFPLFQNSAMLQSEDVMQAVMAGLQKRKPTFEKL</sequence>
<dbReference type="GO" id="GO:0006635">
    <property type="term" value="P:fatty acid beta-oxidation"/>
    <property type="evidence" value="ECO:0007669"/>
    <property type="project" value="UniProtKB-UniPathway"/>
</dbReference>
<evidence type="ECO:0000256" key="2">
    <source>
        <dbReference type="ARBA" id="ARBA00005254"/>
    </source>
</evidence>
<dbReference type="Proteomes" id="UP000673691">
    <property type="component" value="Unassembled WGS sequence"/>
</dbReference>
<organism evidence="6 7">
    <name type="scientific">Olpidium bornovanus</name>
    <dbReference type="NCBI Taxonomy" id="278681"/>
    <lineage>
        <taxon>Eukaryota</taxon>
        <taxon>Fungi</taxon>
        <taxon>Fungi incertae sedis</taxon>
        <taxon>Olpidiomycota</taxon>
        <taxon>Olpidiomycotina</taxon>
        <taxon>Olpidiomycetes</taxon>
        <taxon>Olpidiales</taxon>
        <taxon>Olpidiaceae</taxon>
        <taxon>Olpidium</taxon>
    </lineage>
</organism>
<evidence type="ECO:0000313" key="6">
    <source>
        <dbReference type="EMBL" id="KAG5463107.1"/>
    </source>
</evidence>
<reference evidence="6 7" key="1">
    <citation type="journal article" name="Sci. Rep.">
        <title>Genome-scale phylogenetic analyses confirm Olpidium as the closest living zoosporic fungus to the non-flagellated, terrestrial fungi.</title>
        <authorList>
            <person name="Chang Y."/>
            <person name="Rochon D."/>
            <person name="Sekimoto S."/>
            <person name="Wang Y."/>
            <person name="Chovatia M."/>
            <person name="Sandor L."/>
            <person name="Salamov A."/>
            <person name="Grigoriev I.V."/>
            <person name="Stajich J.E."/>
            <person name="Spatafora J.W."/>
        </authorList>
    </citation>
    <scope>NUCLEOTIDE SEQUENCE [LARGE SCALE GENOMIC DNA]</scope>
    <source>
        <strain evidence="6">S191</strain>
    </source>
</reference>
<dbReference type="GO" id="GO:0051750">
    <property type="term" value="F:delta(3,5)-delta(2,4)-dienoyl-CoA isomerase activity"/>
    <property type="evidence" value="ECO:0007669"/>
    <property type="project" value="TreeGrafter"/>
</dbReference>
<dbReference type="InterPro" id="IPR045002">
    <property type="entry name" value="Ech1-like"/>
</dbReference>
<dbReference type="Gene3D" id="1.10.12.10">
    <property type="entry name" value="Lyase 2-enoyl-coa Hydratase, Chain A, domain 2"/>
    <property type="match status" value="2"/>
</dbReference>
<gene>
    <name evidence="6" type="ORF">BJ554DRAFT_1690</name>
</gene>
<proteinExistence type="inferred from homology"/>
<dbReference type="AlphaFoldDB" id="A0A8H8A178"/>
<protein>
    <submittedName>
        <fullName evidence="6">ClpP/crotonase-like domain-containing protein</fullName>
    </submittedName>
</protein>
<dbReference type="Pfam" id="PF00378">
    <property type="entry name" value="ECH_1"/>
    <property type="match status" value="1"/>
</dbReference>
<evidence type="ECO:0000256" key="4">
    <source>
        <dbReference type="ARBA" id="ARBA00023098"/>
    </source>
</evidence>
<keyword evidence="5" id="KW-0413">Isomerase</keyword>
<dbReference type="GO" id="GO:0005739">
    <property type="term" value="C:mitochondrion"/>
    <property type="evidence" value="ECO:0007669"/>
    <property type="project" value="TreeGrafter"/>
</dbReference>
<evidence type="ECO:0000256" key="5">
    <source>
        <dbReference type="ARBA" id="ARBA00023235"/>
    </source>
</evidence>
<dbReference type="InterPro" id="IPR001753">
    <property type="entry name" value="Enoyl-CoA_hydra/iso"/>
</dbReference>
<dbReference type="PANTHER" id="PTHR43149">
    <property type="entry name" value="ENOYL-COA HYDRATASE"/>
    <property type="match status" value="1"/>
</dbReference>
<keyword evidence="4" id="KW-0443">Lipid metabolism</keyword>
<comment type="pathway">
    <text evidence="1">Lipid metabolism; fatty acid beta-oxidation.</text>
</comment>
<dbReference type="PANTHER" id="PTHR43149:SF1">
    <property type="entry name" value="DELTA(3,5)-DELTA(2,4)-DIENOYL-COA ISOMERASE, MITOCHONDRIAL"/>
    <property type="match status" value="1"/>
</dbReference>
<comment type="similarity">
    <text evidence="2">Belongs to the enoyl-CoA hydratase/isomerase family.</text>
</comment>
<evidence type="ECO:0000256" key="1">
    <source>
        <dbReference type="ARBA" id="ARBA00005005"/>
    </source>
</evidence>
<dbReference type="InterPro" id="IPR029045">
    <property type="entry name" value="ClpP/crotonase-like_dom_sf"/>
</dbReference>
<dbReference type="EMBL" id="JAEFCI010001129">
    <property type="protein sequence ID" value="KAG5463107.1"/>
    <property type="molecule type" value="Genomic_DNA"/>
</dbReference>
<evidence type="ECO:0000313" key="7">
    <source>
        <dbReference type="Proteomes" id="UP000673691"/>
    </source>
</evidence>
<dbReference type="UniPathway" id="UPA00659"/>